<keyword evidence="6" id="KW-1185">Reference proteome</keyword>
<evidence type="ECO:0000259" key="4">
    <source>
        <dbReference type="PROSITE" id="PS50887"/>
    </source>
</evidence>
<feature type="domain" description="GGDEF" evidence="4">
    <location>
        <begin position="321"/>
        <end position="441"/>
    </location>
</feature>
<keyword evidence="1" id="KW-0597">Phosphoprotein</keyword>
<dbReference type="PANTHER" id="PTHR44591">
    <property type="entry name" value="STRESS RESPONSE REGULATOR PROTEIN 1"/>
    <property type="match status" value="1"/>
</dbReference>
<evidence type="ECO:0000313" key="6">
    <source>
        <dbReference type="Proteomes" id="UP000009881"/>
    </source>
</evidence>
<comment type="caution">
    <text evidence="2">Lacks conserved residue(s) required for the propagation of feature annotation.</text>
</comment>
<dbReference type="PATRIC" id="fig|1238182.3.peg.1562"/>
<evidence type="ECO:0000313" key="5">
    <source>
        <dbReference type="EMBL" id="EKV31526.1"/>
    </source>
</evidence>
<dbReference type="SMART" id="SM00267">
    <property type="entry name" value="GGDEF"/>
    <property type="match status" value="1"/>
</dbReference>
<dbReference type="InterPro" id="IPR029787">
    <property type="entry name" value="Nucleotide_cyclase"/>
</dbReference>
<dbReference type="Gene3D" id="3.40.50.2300">
    <property type="match status" value="1"/>
</dbReference>
<comment type="caution">
    <text evidence="5">The sequence shown here is derived from an EMBL/GenBank/DDBJ whole genome shotgun (WGS) entry which is preliminary data.</text>
</comment>
<accession>K9HTB4</accession>
<dbReference type="NCBIfam" id="TIGR00254">
    <property type="entry name" value="GGDEF"/>
    <property type="match status" value="1"/>
</dbReference>
<feature type="domain" description="Response regulatory" evidence="3">
    <location>
        <begin position="6"/>
        <end position="122"/>
    </location>
</feature>
<dbReference type="PANTHER" id="PTHR44591:SF3">
    <property type="entry name" value="RESPONSE REGULATORY DOMAIN-CONTAINING PROTEIN"/>
    <property type="match status" value="1"/>
</dbReference>
<dbReference type="SUPFAM" id="SSF55073">
    <property type="entry name" value="Nucleotide cyclase"/>
    <property type="match status" value="1"/>
</dbReference>
<organism evidence="5 6">
    <name type="scientific">Caenispirillum salinarum AK4</name>
    <dbReference type="NCBI Taxonomy" id="1238182"/>
    <lineage>
        <taxon>Bacteria</taxon>
        <taxon>Pseudomonadati</taxon>
        <taxon>Pseudomonadota</taxon>
        <taxon>Alphaproteobacteria</taxon>
        <taxon>Rhodospirillales</taxon>
        <taxon>Novispirillaceae</taxon>
        <taxon>Caenispirillum</taxon>
    </lineage>
</organism>
<dbReference type="Pfam" id="PF00990">
    <property type="entry name" value="GGDEF"/>
    <property type="match status" value="1"/>
</dbReference>
<dbReference type="Gene3D" id="3.30.70.270">
    <property type="match status" value="1"/>
</dbReference>
<dbReference type="GO" id="GO:0000160">
    <property type="term" value="P:phosphorelay signal transduction system"/>
    <property type="evidence" value="ECO:0007669"/>
    <property type="project" value="InterPro"/>
</dbReference>
<dbReference type="InterPro" id="IPR043128">
    <property type="entry name" value="Rev_trsase/Diguanyl_cyclase"/>
</dbReference>
<reference evidence="5 6" key="1">
    <citation type="journal article" date="2013" name="Genome Announc.">
        <title>Draft Genome Sequence of an Alphaproteobacterium, Caenispirillum salinarum AK4(T), Isolated from a Solar Saltern.</title>
        <authorList>
            <person name="Khatri I."/>
            <person name="Singh A."/>
            <person name="Korpole S."/>
            <person name="Pinnaka A.K."/>
            <person name="Subramanian S."/>
        </authorList>
    </citation>
    <scope>NUCLEOTIDE SEQUENCE [LARGE SCALE GENOMIC DNA]</scope>
    <source>
        <strain evidence="5 6">AK4</strain>
    </source>
</reference>
<dbReference type="Proteomes" id="UP000009881">
    <property type="component" value="Unassembled WGS sequence"/>
</dbReference>
<dbReference type="OrthoDB" id="7342124at2"/>
<dbReference type="SUPFAM" id="SSF52172">
    <property type="entry name" value="CheY-like"/>
    <property type="match status" value="2"/>
</dbReference>
<evidence type="ECO:0000256" key="1">
    <source>
        <dbReference type="ARBA" id="ARBA00022553"/>
    </source>
</evidence>
<sequence>MIHVANCLFIAPDDPASCALWQALNAEGHAGEHLTQPDAAVAHAAAARPDVIVIAEDPPGRPALEVVAALKDRPETRDVPVCLLLHAWDPARLTDLLDAGVDDAVAPPIDGAVLAARLRPLVRMSTMRAALSLRIAAANRFGIEASDRVSVADERPQVLVAGSEDDVQRLRSAVGNSVEITATDSLFEAESLMNRRIFDCFVMAATGSADAALDLCIQIRRNPRLFNLPVVLMIDEAPDVGPRAHAMGASQVLSRVPDAEELRWAVSTLVRRQQSRWAIRRALDRTRVPALLSEDLPDLYTRDMLCAGLADHLIQARHSGKALSVIRFAFGGVNRIASEFGNEAGHHLRRQLGQWITSLIRAEDLAAHMGDARFAVVLPDTPLDEAQVVMHRIAGVIGYTDFAVQDVYEVVKVWPRVGGAEARPEDTADSLLDRAEAQMED</sequence>
<dbReference type="eggNOG" id="COG0745">
    <property type="taxonomic scope" value="Bacteria"/>
</dbReference>
<evidence type="ECO:0000256" key="2">
    <source>
        <dbReference type="PROSITE-ProRule" id="PRU00169"/>
    </source>
</evidence>
<protein>
    <submittedName>
        <fullName evidence="5">Uncharacterized protein</fullName>
    </submittedName>
</protein>
<dbReference type="EMBL" id="ANHY01000006">
    <property type="protein sequence ID" value="EKV31526.1"/>
    <property type="molecule type" value="Genomic_DNA"/>
</dbReference>
<name>K9HTB4_9PROT</name>
<dbReference type="PROSITE" id="PS50887">
    <property type="entry name" value="GGDEF"/>
    <property type="match status" value="1"/>
</dbReference>
<dbReference type="InterPro" id="IPR011006">
    <property type="entry name" value="CheY-like_superfamily"/>
</dbReference>
<gene>
    <name evidence="5" type="ORF">C882_3899</name>
</gene>
<dbReference type="InterPro" id="IPR050595">
    <property type="entry name" value="Bact_response_regulator"/>
</dbReference>
<dbReference type="InterPro" id="IPR000160">
    <property type="entry name" value="GGDEF_dom"/>
</dbReference>
<dbReference type="AlphaFoldDB" id="K9HTB4"/>
<evidence type="ECO:0000259" key="3">
    <source>
        <dbReference type="PROSITE" id="PS50110"/>
    </source>
</evidence>
<dbReference type="InterPro" id="IPR001789">
    <property type="entry name" value="Sig_transdc_resp-reg_receiver"/>
</dbReference>
<dbReference type="PROSITE" id="PS50110">
    <property type="entry name" value="RESPONSE_REGULATORY"/>
    <property type="match status" value="1"/>
</dbReference>
<proteinExistence type="predicted"/>
<dbReference type="RefSeq" id="WP_009540007.1">
    <property type="nucleotide sequence ID" value="NZ_ANHY01000006.1"/>
</dbReference>
<dbReference type="eggNOG" id="COG3706">
    <property type="taxonomic scope" value="Bacteria"/>
</dbReference>
<dbReference type="STRING" id="1238182.C882_3899"/>